<evidence type="ECO:0000313" key="4">
    <source>
        <dbReference type="EMBL" id="WOO43034.1"/>
    </source>
</evidence>
<feature type="compositionally biased region" description="Pro residues" evidence="1">
    <location>
        <begin position="35"/>
        <end position="45"/>
    </location>
</feature>
<dbReference type="Proteomes" id="UP001304300">
    <property type="component" value="Chromosome"/>
</dbReference>
<dbReference type="RefSeq" id="WP_317835570.1">
    <property type="nucleotide sequence ID" value="NZ_CP136920.1"/>
</dbReference>
<dbReference type="InterPro" id="IPR031325">
    <property type="entry name" value="RHS_repeat"/>
</dbReference>
<keyword evidence="2" id="KW-0732">Signal</keyword>
<dbReference type="InterPro" id="IPR022385">
    <property type="entry name" value="Rhs_assc_core"/>
</dbReference>
<dbReference type="EMBL" id="CP136920">
    <property type="protein sequence ID" value="WOO43034.1"/>
    <property type="molecule type" value="Genomic_DNA"/>
</dbReference>
<dbReference type="InterPro" id="IPR045351">
    <property type="entry name" value="DUF6531"/>
</dbReference>
<name>A0AAQ3LBG5_9BACT</name>
<dbReference type="Gene3D" id="2.180.10.10">
    <property type="entry name" value="RHS repeat-associated core"/>
    <property type="match status" value="3"/>
</dbReference>
<evidence type="ECO:0000256" key="1">
    <source>
        <dbReference type="SAM" id="MobiDB-lite"/>
    </source>
</evidence>
<dbReference type="NCBIfam" id="TIGR03696">
    <property type="entry name" value="Rhs_assc_core"/>
    <property type="match status" value="1"/>
</dbReference>
<dbReference type="PANTHER" id="PTHR32305:SF15">
    <property type="entry name" value="PROTEIN RHSA-RELATED"/>
    <property type="match status" value="1"/>
</dbReference>
<evidence type="ECO:0000313" key="5">
    <source>
        <dbReference type="Proteomes" id="UP001304300"/>
    </source>
</evidence>
<dbReference type="Pfam" id="PF05593">
    <property type="entry name" value="RHS_repeat"/>
    <property type="match status" value="2"/>
</dbReference>
<reference evidence="4 5" key="1">
    <citation type="submission" date="2023-10" db="EMBL/GenBank/DDBJ databases">
        <title>Rubellicoccus peritrichatus gen. nov., sp. nov., isolated from an algae of coral reef tank.</title>
        <authorList>
            <person name="Luo J."/>
        </authorList>
    </citation>
    <scope>NUCLEOTIDE SEQUENCE [LARGE SCALE GENOMIC DNA]</scope>
    <source>
        <strain evidence="4 5">CR14</strain>
    </source>
</reference>
<feature type="compositionally biased region" description="Acidic residues" evidence="1">
    <location>
        <begin position="48"/>
        <end position="57"/>
    </location>
</feature>
<organism evidence="4 5">
    <name type="scientific">Rubellicoccus peritrichatus</name>
    <dbReference type="NCBI Taxonomy" id="3080537"/>
    <lineage>
        <taxon>Bacteria</taxon>
        <taxon>Pseudomonadati</taxon>
        <taxon>Verrucomicrobiota</taxon>
        <taxon>Opitutia</taxon>
        <taxon>Puniceicoccales</taxon>
        <taxon>Cerasicoccaceae</taxon>
        <taxon>Rubellicoccus</taxon>
    </lineage>
</organism>
<dbReference type="InterPro" id="IPR050708">
    <property type="entry name" value="T6SS_VgrG/RHS"/>
</dbReference>
<dbReference type="PANTHER" id="PTHR32305">
    <property type="match status" value="1"/>
</dbReference>
<feature type="region of interest" description="Disordered" evidence="1">
    <location>
        <begin position="30"/>
        <end position="83"/>
    </location>
</feature>
<dbReference type="Pfam" id="PF20148">
    <property type="entry name" value="DUF6531"/>
    <property type="match status" value="1"/>
</dbReference>
<proteinExistence type="predicted"/>
<evidence type="ECO:0000259" key="3">
    <source>
        <dbReference type="Pfam" id="PF20148"/>
    </source>
</evidence>
<feature type="signal peptide" evidence="2">
    <location>
        <begin position="1"/>
        <end position="28"/>
    </location>
</feature>
<accession>A0AAQ3LBG5</accession>
<evidence type="ECO:0000256" key="2">
    <source>
        <dbReference type="SAM" id="SignalP"/>
    </source>
</evidence>
<dbReference type="InterPro" id="IPR006530">
    <property type="entry name" value="YD"/>
</dbReference>
<sequence>MNMSYFSKLRQYLLVGISLLAVTAMSFAAHDPGDTPAPQPGPEQPNCPEDDGDEGDREEPKCKEDNTEYPDNDEEDKGCDDSQAGDPFYLFSGEFYYEKAFLSQPEQQVPFRVEFRYSTYSSYNGPFGSRWSMNYNMRIYETDDSPARLIFRDDKAVLNEFEYNSADDVYELADSYVMDKITFDSGRPYPYILRRQGAGSIRYYFDAQGLLRVISQGDLYGTTPVNGVYIDYVESAGLAQKLPVKGLPLLTNLKDQSTVELVTVIRDYRITSVREFEAAPTPVALASDMVGTGSGAPLTGREFNMLYYPSGHLKSVTDQSMRTLFLEYDSNGYGELVKLTTGLSDGTSAPTDGVSYDYSYYSDASTEATKSYFRYMKTFSGEGCGDCTQRALTYYDEIDDSTTDYAGWVKTQIQAQGAGESIAVAYHMVGETIPYTDVTFTINTEDVSGNALTQYREERSYWMQDTFDTYRLRRKEILRPTDTNPNPAFNDPTSTTLSNDNYAVQYFYYGDGLGGPNSSTDGYSAWRARRKILPNGSDVYYYYDTNDYLKKRTRTVDADTILVQQYARDDSGDLLREAMYLTTAAGVLKGTVSLMAYEYDSAGQNTFKHRLKTDYTNVSGDIANWPIPAFSTADTYTTTEMRYNSAGLMIADIDANGIATLYEYNPPASAVDYPWAPSAEYRDMNGNYLIDVGDILIASYTYDAYGYLDTKTDANGGVYDYDYNEFGDIERIEDPLGFVTIREYDTTTRKLISEETGVKFSAPGVRDTNVVSRKTKFTYDGLYRLDTVFRFDESDNQVPQVRYTYDNEGNRLTIQQVTTLGALTAGEYSIGSTFIERSTYSVMGWMTAAVTPFPAYDGQGGATEVVVNYEYDAGGRMIKMVAPNPDTDAASATVTTKYEYDGRDQRTLETQAFGDPLERSMAYDYDVFGNTTKITYTSGSDTALTRFYYDNLGRQVGINWDPDNATPDPDGARQLPKLMTYDDVGNMLTQTDGGGFSIDSNGAIVERSGGGGNTTVYQIDKFNRIKGINWDFSSDAPLASYEGLLPQKMVYDNVGNALSATDGEGNTTYLRYDAMNQPTEISVPKGNDFGASALSGNWWEIATNVLQSVAYDAWGQRLNVTQLAGGIDTSTYDRFGRLKTNTDLAGLFLTYTYDNLDQIDSVIYPEVVGTTAGTTTIVNTYNSVNPRLIDSLTDRAGLSTDFTYITSFRRETVNSSQNATTTYTYNALGQLESEKNDLNQTTSYTYDQFNQRLTITYPDHSAQAERVQVLAYDAFGQLSSQRGAATYDVDYDYDLAGNRAAMTTYYGDNDPLDTSVTTWGFNVRNQMTQKTYADNTYYDYAYDDAGNLSERTDGKQRLTKYYYDAFNNLTITDYQNDGDVLLEYDDFGRLIKMWEGGTTTAGVYAPAEPAADQEWTYFPSNLIDTHTQRSVGYEVAYTYTSESQRDTRKVRPIGGSDWTLDYSYDSAGRMDSIKDTAISSTAFSYTYKSDANLIEDLVNPSNSKIKRTYDILGRLKKIETLDQSLGVIDSYAYNYNDVGLREDETLANNDVRVFTYDERRQLTDAVIASSSYNYGWGYDPIGNRLGYDNDGDDQYDVIYDPNKLNQYGNVTGLGDMTYNDNGSLTNTQNGGITYVWDEENRLVEVYDSAKRSVYTYDGLSKRIRKQDYVDSSGSWVLDSDTQYVYDDKLVIVDLVDDDLGGASLHTPKRYYTRGLDITQTLNGAGGVGSLIALREIGADSYFYYYDGNGNVTGLIKTDDTVAASYSYDPFGNVLSSSVGLGQTNPYQFSTKEYEKDWDLNYYLYRFYSPELGRWLSRDPIMENGGYNLYSFVRNQPINLYDILGLQACCKGGKSVHPIDHCCRPQFNAHADAQVRLDQLHEAIDTVQEQLEDAITGLLAVAELKRRADNFRDAMCRSWRAILPSCRAAVALAMAMDLQQDAAKAEVDRQRAGLERLLDDLPDLTENKNIKYKALQDCLKKYD</sequence>
<protein>
    <submittedName>
        <fullName evidence="4">RHS repeat-associated core domain-containing protein</fullName>
    </submittedName>
</protein>
<gene>
    <name evidence="4" type="ORF">RZN69_08005</name>
</gene>
<feature type="compositionally biased region" description="Acidic residues" evidence="1">
    <location>
        <begin position="67"/>
        <end position="78"/>
    </location>
</feature>
<dbReference type="NCBIfam" id="TIGR01643">
    <property type="entry name" value="YD_repeat_2x"/>
    <property type="match status" value="1"/>
</dbReference>
<feature type="chain" id="PRO_5043001040" evidence="2">
    <location>
        <begin position="29"/>
        <end position="1982"/>
    </location>
</feature>
<feature type="domain" description="DUF6531" evidence="3">
    <location>
        <begin position="85"/>
        <end position="155"/>
    </location>
</feature>
<keyword evidence="5" id="KW-1185">Reference proteome</keyword>
<dbReference type="KEGG" id="puo:RZN69_08005"/>